<name>A0A154V2M2_9MICO</name>
<dbReference type="RefSeq" id="WP_063070866.1">
    <property type="nucleotide sequence ID" value="NZ_LQXA01000019.1"/>
</dbReference>
<organism evidence="1 2">
    <name type="scientific">Clavibacter tessellarius</name>
    <dbReference type="NCBI Taxonomy" id="31965"/>
    <lineage>
        <taxon>Bacteria</taxon>
        <taxon>Bacillati</taxon>
        <taxon>Actinomycetota</taxon>
        <taxon>Actinomycetes</taxon>
        <taxon>Micrococcales</taxon>
        <taxon>Microbacteriaceae</taxon>
        <taxon>Clavibacter</taxon>
    </lineage>
</organism>
<protein>
    <submittedName>
        <fullName evidence="1">Uncharacterized protein</fullName>
    </submittedName>
</protein>
<evidence type="ECO:0000313" key="2">
    <source>
        <dbReference type="Proteomes" id="UP000076218"/>
    </source>
</evidence>
<dbReference type="OrthoDB" id="3689497at2"/>
<proteinExistence type="predicted"/>
<dbReference type="Proteomes" id="UP000076218">
    <property type="component" value="Unassembled WGS sequence"/>
</dbReference>
<dbReference type="EMBL" id="LQXA01000019">
    <property type="protein sequence ID" value="KZC95626.1"/>
    <property type="molecule type" value="Genomic_DNA"/>
</dbReference>
<sequence>MSNHIAPAAKIKRVRFAPLAIATGVAAAVLLSVSMSGTLSGFVASITNDTNTAASGSLVMQESQAGANGAPTVTCLSTSAATGVDSNAATCSTINKFGGSTTMVPGQTVTSVVSIKNVGTSKASTFTLTPGAACTQTKNGTVNGSATDFCSKLNVVITAAGTSAPVFSGTAATLAGSSAKTLTALAANGSTDFTFAVTLDSSAGNTHQGLGASLPLTWTFAS</sequence>
<dbReference type="STRING" id="31965.AWH51_06060"/>
<evidence type="ECO:0000313" key="1">
    <source>
        <dbReference type="EMBL" id="KZC95626.1"/>
    </source>
</evidence>
<dbReference type="AlphaFoldDB" id="A0A154V2M2"/>
<gene>
    <name evidence="1" type="ORF">AWH51_06060</name>
</gene>
<comment type="caution">
    <text evidence="1">The sequence shown here is derived from an EMBL/GenBank/DDBJ whole genome shotgun (WGS) entry which is preliminary data.</text>
</comment>
<reference evidence="1 2" key="1">
    <citation type="submission" date="2016-01" db="EMBL/GenBank/DDBJ databases">
        <title>Draft genome sequence of Clavibacter michiganensis subsp. tessellarius DOAB 609.</title>
        <authorList>
            <person name="Tambong J.T."/>
        </authorList>
    </citation>
    <scope>NUCLEOTIDE SEQUENCE [LARGE SCALE GENOMIC DNA]</scope>
    <source>
        <strain evidence="1 2">DOAB 609</strain>
    </source>
</reference>
<accession>A0A154V2M2</accession>